<evidence type="ECO:0000313" key="4">
    <source>
        <dbReference type="Proteomes" id="UP001374535"/>
    </source>
</evidence>
<dbReference type="AlphaFoldDB" id="A0AAQ3MLM2"/>
<keyword evidence="2" id="KW-0472">Membrane</keyword>
<evidence type="ECO:0000256" key="1">
    <source>
        <dbReference type="SAM" id="MobiDB-lite"/>
    </source>
</evidence>
<feature type="transmembrane region" description="Helical" evidence="2">
    <location>
        <begin position="16"/>
        <end position="37"/>
    </location>
</feature>
<name>A0AAQ3MLM2_VIGMU</name>
<proteinExistence type="predicted"/>
<accession>A0AAQ3MLM2</accession>
<feature type="region of interest" description="Disordered" evidence="1">
    <location>
        <begin position="333"/>
        <end position="363"/>
    </location>
</feature>
<reference evidence="3 4" key="1">
    <citation type="journal article" date="2023" name="Life. Sci Alliance">
        <title>Evolutionary insights into 3D genome organization and epigenetic landscape of Vigna mungo.</title>
        <authorList>
            <person name="Junaid A."/>
            <person name="Singh B."/>
            <person name="Bhatia S."/>
        </authorList>
    </citation>
    <scope>NUCLEOTIDE SEQUENCE [LARGE SCALE GENOMIC DNA]</scope>
    <source>
        <strain evidence="3">Urdbean</strain>
    </source>
</reference>
<dbReference type="EMBL" id="CP144691">
    <property type="protein sequence ID" value="WVY93526.1"/>
    <property type="molecule type" value="Genomic_DNA"/>
</dbReference>
<keyword evidence="2" id="KW-0812">Transmembrane</keyword>
<keyword evidence="2" id="KW-1133">Transmembrane helix</keyword>
<evidence type="ECO:0000256" key="2">
    <source>
        <dbReference type="SAM" id="Phobius"/>
    </source>
</evidence>
<gene>
    <name evidence="3" type="ORF">V8G54_032614</name>
</gene>
<protein>
    <submittedName>
        <fullName evidence="3">Uncharacterized protein</fullName>
    </submittedName>
</protein>
<dbReference type="Proteomes" id="UP001374535">
    <property type="component" value="Chromosome 10"/>
</dbReference>
<evidence type="ECO:0000313" key="3">
    <source>
        <dbReference type="EMBL" id="WVY93526.1"/>
    </source>
</evidence>
<keyword evidence="4" id="KW-1185">Reference proteome</keyword>
<sequence>MVGNLIVGDLIVGDFIVRYLIVGDFIVGTLIVCYLIVSDFIGSDLIVSDFIVGHLIVGDLIVDDFIVGNLIVGDHIMVDFIVGHLVVGDFIVGELIVGDFIVGNLIVGYLLVGDLIVSDFIVGDLIVSDFIVGNIVVGDLIAGDFIVGNLIMGDLIVGDFIVGVLIVGDFIVGDLVVGDFIVSELIVGDLIMGDFIVGDVILGDFMVGDLIVGDLIVGDFIRFIVGDLIMGDFVVGDLIVGDFILGDVIVGELIVGGLAFCAVTSATLHPLPPQPSINHSCTHFRHNLRSKGRCEWVVHGFVGAFVERATALHGGLPSRPFFFAEPAPTLRSYRSRQEHHRGPSSSYHKDHQSRPEILPPSTKPATDVLAGIAAVTSTTTPLSFLSTQGFPFFYLRYQKSTPAPATLSTVVEDENENVFRMSDLVGYDDMRISGGGDDAMGVLLCNNDGMVSVMEAIGWGFPVEEMTQWGQLGVMAKLKGVVGSVKDKDLEDGISHQWSNGGVLMILGMQSWVIRETGKDERDKRSSNRR</sequence>
<organism evidence="3 4">
    <name type="scientific">Vigna mungo</name>
    <name type="common">Black gram</name>
    <name type="synonym">Phaseolus mungo</name>
    <dbReference type="NCBI Taxonomy" id="3915"/>
    <lineage>
        <taxon>Eukaryota</taxon>
        <taxon>Viridiplantae</taxon>
        <taxon>Streptophyta</taxon>
        <taxon>Embryophyta</taxon>
        <taxon>Tracheophyta</taxon>
        <taxon>Spermatophyta</taxon>
        <taxon>Magnoliopsida</taxon>
        <taxon>eudicotyledons</taxon>
        <taxon>Gunneridae</taxon>
        <taxon>Pentapetalae</taxon>
        <taxon>rosids</taxon>
        <taxon>fabids</taxon>
        <taxon>Fabales</taxon>
        <taxon>Fabaceae</taxon>
        <taxon>Papilionoideae</taxon>
        <taxon>50 kb inversion clade</taxon>
        <taxon>NPAAA clade</taxon>
        <taxon>indigoferoid/millettioid clade</taxon>
        <taxon>Phaseoleae</taxon>
        <taxon>Vigna</taxon>
    </lineage>
</organism>